<comment type="caution">
    <text evidence="2">The sequence shown here is derived from an EMBL/GenBank/DDBJ whole genome shotgun (WGS) entry which is preliminary data.</text>
</comment>
<reference evidence="2 3" key="1">
    <citation type="submission" date="2018-01" db="EMBL/GenBank/DDBJ databases">
        <title>A novel member of the phylum Bacteroidetes isolated from glacier ice.</title>
        <authorList>
            <person name="Liu Q."/>
            <person name="Xin Y.-H."/>
        </authorList>
    </citation>
    <scope>NUCLEOTIDE SEQUENCE [LARGE SCALE GENOMIC DNA]</scope>
    <source>
        <strain evidence="2 3">RB1R16</strain>
    </source>
</reference>
<name>A0A2S7T100_9BACT</name>
<dbReference type="EMBL" id="PPSL01000001">
    <property type="protein sequence ID" value="PQJ12551.1"/>
    <property type="molecule type" value="Genomic_DNA"/>
</dbReference>
<proteinExistence type="predicted"/>
<feature type="chain" id="PRO_5015747406" description="Lipocalin-like domain-containing protein" evidence="1">
    <location>
        <begin position="21"/>
        <end position="134"/>
    </location>
</feature>
<dbReference type="Proteomes" id="UP000239872">
    <property type="component" value="Unassembled WGS sequence"/>
</dbReference>
<organism evidence="2 3">
    <name type="scientific">Flavipsychrobacter stenotrophus</name>
    <dbReference type="NCBI Taxonomy" id="2077091"/>
    <lineage>
        <taxon>Bacteria</taxon>
        <taxon>Pseudomonadati</taxon>
        <taxon>Bacteroidota</taxon>
        <taxon>Chitinophagia</taxon>
        <taxon>Chitinophagales</taxon>
        <taxon>Chitinophagaceae</taxon>
        <taxon>Flavipsychrobacter</taxon>
    </lineage>
</organism>
<dbReference type="AlphaFoldDB" id="A0A2S7T100"/>
<evidence type="ECO:0000256" key="1">
    <source>
        <dbReference type="SAM" id="SignalP"/>
    </source>
</evidence>
<accession>A0A2S7T100</accession>
<feature type="signal peptide" evidence="1">
    <location>
        <begin position="1"/>
        <end position="20"/>
    </location>
</feature>
<keyword evidence="3" id="KW-1185">Reference proteome</keyword>
<evidence type="ECO:0008006" key="4">
    <source>
        <dbReference type="Google" id="ProtNLM"/>
    </source>
</evidence>
<evidence type="ECO:0000313" key="2">
    <source>
        <dbReference type="EMBL" id="PQJ12551.1"/>
    </source>
</evidence>
<evidence type="ECO:0000313" key="3">
    <source>
        <dbReference type="Proteomes" id="UP000239872"/>
    </source>
</evidence>
<protein>
    <recommendedName>
        <fullName evidence="4">Lipocalin-like domain-containing protein</fullName>
    </recommendedName>
</protein>
<sequence>MVLAMLVVLSLMSFTFSSCTKTESNDGSKFIGTWNGSTSCSGAASSASSITISAGSNNNTVTMPGYVGSGSCAKTITYNLNASGNAFTCNQTFTDNCGVSYNISISGALSGNTLTMSFAGSGGGTGTCVFTGTK</sequence>
<gene>
    <name evidence="2" type="ORF">CJD36_002045</name>
</gene>
<keyword evidence="1" id="KW-0732">Signal</keyword>